<feature type="compositionally biased region" description="Low complexity" evidence="1">
    <location>
        <begin position="158"/>
        <end position="172"/>
    </location>
</feature>
<gene>
    <name evidence="2" type="ORF">GGP99_001626</name>
</gene>
<name>A0AAW5P8H2_9BACT</name>
<sequence>MFTVQNTTQASTPGSPSDRRVLNVSGTRLYPTDTMQVEELTSDVLKGIRSGDLRVHRESGAMVTERTLRERGLKIESSTQTSVTSNVDGRVRKKEEVLGLVETAPETSQGEEEAVSEEGATEEAVTEEAATEETDAEDTDIEKSDAEETATEEDESQGASTESAGAENASAEEASEEGGAEQENILATLQEMGAVEDGVETSSDMNAKPLRKLIGEYGSGVWPDGFFENEDRVTVRRALEDAESSD</sequence>
<dbReference type="AlphaFoldDB" id="A0AAW5P8H2"/>
<dbReference type="EMBL" id="JANTZM010000007">
    <property type="protein sequence ID" value="MCS4157662.1"/>
    <property type="molecule type" value="Genomic_DNA"/>
</dbReference>
<protein>
    <submittedName>
        <fullName evidence="2">Uncharacterized protein</fullName>
    </submittedName>
</protein>
<feature type="compositionally biased region" description="Acidic residues" evidence="1">
    <location>
        <begin position="109"/>
        <end position="140"/>
    </location>
</feature>
<comment type="caution">
    <text evidence="2">The sequence shown here is derived from an EMBL/GenBank/DDBJ whole genome shotgun (WGS) entry which is preliminary data.</text>
</comment>
<reference evidence="2" key="1">
    <citation type="submission" date="2022-08" db="EMBL/GenBank/DDBJ databases">
        <title>Genomic Encyclopedia of Type Strains, Phase V (KMG-V): Genome sequencing to study the core and pangenomes of soil and plant-associated prokaryotes.</title>
        <authorList>
            <person name="Whitman W."/>
        </authorList>
    </citation>
    <scope>NUCLEOTIDE SEQUENCE</scope>
    <source>
        <strain evidence="2">SP3002</strain>
    </source>
</reference>
<feature type="region of interest" description="Disordered" evidence="1">
    <location>
        <begin position="94"/>
        <end position="203"/>
    </location>
</feature>
<accession>A0AAW5P8H2</accession>
<dbReference type="RefSeq" id="WP_259258169.1">
    <property type="nucleotide sequence ID" value="NZ_JANTZM010000007.1"/>
</dbReference>
<evidence type="ECO:0000256" key="1">
    <source>
        <dbReference type="SAM" id="MobiDB-lite"/>
    </source>
</evidence>
<organism evidence="2 3">
    <name type="scientific">Salinibacter ruber</name>
    <dbReference type="NCBI Taxonomy" id="146919"/>
    <lineage>
        <taxon>Bacteria</taxon>
        <taxon>Pseudomonadati</taxon>
        <taxon>Rhodothermota</taxon>
        <taxon>Rhodothermia</taxon>
        <taxon>Rhodothermales</taxon>
        <taxon>Salinibacteraceae</taxon>
        <taxon>Salinibacter</taxon>
    </lineage>
</organism>
<proteinExistence type="predicted"/>
<evidence type="ECO:0000313" key="3">
    <source>
        <dbReference type="Proteomes" id="UP001155110"/>
    </source>
</evidence>
<feature type="region of interest" description="Disordered" evidence="1">
    <location>
        <begin position="1"/>
        <end position="23"/>
    </location>
</feature>
<dbReference type="Proteomes" id="UP001155110">
    <property type="component" value="Unassembled WGS sequence"/>
</dbReference>
<feature type="compositionally biased region" description="Acidic residues" evidence="1">
    <location>
        <begin position="147"/>
        <end position="156"/>
    </location>
</feature>
<evidence type="ECO:0000313" key="2">
    <source>
        <dbReference type="EMBL" id="MCS4157662.1"/>
    </source>
</evidence>
<feature type="compositionally biased region" description="Polar residues" evidence="1">
    <location>
        <begin position="1"/>
        <end position="15"/>
    </location>
</feature>